<protein>
    <submittedName>
        <fullName evidence="1">Uncharacterized protein</fullName>
    </submittedName>
</protein>
<proteinExistence type="predicted"/>
<dbReference type="RefSeq" id="WP_395438479.1">
    <property type="nucleotide sequence ID" value="NZ_JBAWKC010000003.1"/>
</dbReference>
<dbReference type="InterPro" id="IPR042099">
    <property type="entry name" value="ANL_N_sf"/>
</dbReference>
<name>A0ABW7MQX4_9FLAO</name>
<accession>A0ABW7MQX4</accession>
<comment type="caution">
    <text evidence="1">The sequence shown here is derived from an EMBL/GenBank/DDBJ whole genome shotgun (WGS) entry which is preliminary data.</text>
</comment>
<dbReference type="Proteomes" id="UP001610104">
    <property type="component" value="Unassembled WGS sequence"/>
</dbReference>
<dbReference type="PANTHER" id="PTHR36932:SF1">
    <property type="entry name" value="CAPSULAR POLYSACCHARIDE BIOSYNTHESIS PROTEIN"/>
    <property type="match status" value="1"/>
</dbReference>
<dbReference type="EMBL" id="JBAWKC010000003">
    <property type="protein sequence ID" value="MFH6769239.1"/>
    <property type="molecule type" value="Genomic_DNA"/>
</dbReference>
<dbReference type="InterPro" id="IPR053158">
    <property type="entry name" value="CapK_Type1_Caps_Biosynth"/>
</dbReference>
<dbReference type="SUPFAM" id="SSF56801">
    <property type="entry name" value="Acetyl-CoA synthetase-like"/>
    <property type="match status" value="1"/>
</dbReference>
<keyword evidence="2" id="KW-1185">Reference proteome</keyword>
<dbReference type="PANTHER" id="PTHR36932">
    <property type="entry name" value="CAPSULAR POLYSACCHARIDE BIOSYNTHESIS PROTEIN"/>
    <property type="match status" value="1"/>
</dbReference>
<sequence length="296" mass="34378">MGFKIGFKLFYFRHWNTYYKKSKLICLLQNIRQIEVLKLNKNHIHELFDKVKKEKSNIYWLGYSSAFDQVCNYLDPKKPKHSKNKVAGIIAISEGLSMSTKNNLKNYFNAPVVSRYSNMENGIIAQQEIDTEHFIINWASFYIEIFKLDEDVLAKSGELGRIVITDLFNYCTPMIRYDTGDLGVIDYNCTPPILKTVEGRKMDAILNTEGDIVSSFMMISNYSYPGIKQSQLIQEDAKKYILKLNVTNVFNQEKKILMDFKDYLGKDAEIKIEYVDEIPLLASGKRKTTLNDYLKK</sequence>
<evidence type="ECO:0000313" key="2">
    <source>
        <dbReference type="Proteomes" id="UP001610104"/>
    </source>
</evidence>
<dbReference type="Gene3D" id="3.40.50.12780">
    <property type="entry name" value="N-terminal domain of ligase-like"/>
    <property type="match status" value="1"/>
</dbReference>
<evidence type="ECO:0000313" key="1">
    <source>
        <dbReference type="EMBL" id="MFH6769239.1"/>
    </source>
</evidence>
<reference evidence="1 2" key="1">
    <citation type="submission" date="2024-02" db="EMBL/GenBank/DDBJ databases">
        <title>A Gaetbulibacter species isolated from tidal flats and genomic insights of their niches.</title>
        <authorList>
            <person name="Ye Y."/>
        </authorList>
    </citation>
    <scope>NUCLEOTIDE SEQUENCE [LARGE SCALE GENOMIC DNA]</scope>
    <source>
        <strain evidence="1 2">KEM-8</strain>
    </source>
</reference>
<organism evidence="1 2">
    <name type="scientific">Gaetbulibacter aquiaggeris</name>
    <dbReference type="NCBI Taxonomy" id="1735373"/>
    <lineage>
        <taxon>Bacteria</taxon>
        <taxon>Pseudomonadati</taxon>
        <taxon>Bacteroidota</taxon>
        <taxon>Flavobacteriia</taxon>
        <taxon>Flavobacteriales</taxon>
        <taxon>Flavobacteriaceae</taxon>
        <taxon>Gaetbulibacter</taxon>
    </lineage>
</organism>
<gene>
    <name evidence="1" type="ORF">V8G56_10865</name>
</gene>